<keyword evidence="1" id="KW-0472">Membrane</keyword>
<name>G5KDN1_9STRE</name>
<gene>
    <name evidence="2" type="ORF">STRUR_0675</name>
</gene>
<dbReference type="InterPro" id="IPR010718">
    <property type="entry name" value="DUF1294"/>
</dbReference>
<dbReference type="PIRSF" id="PIRSF002599">
    <property type="entry name" value="Cold_shock_A"/>
    <property type="match status" value="1"/>
</dbReference>
<proteinExistence type="predicted"/>
<accession>G5KDN1</accession>
<feature type="transmembrane region" description="Helical" evidence="1">
    <location>
        <begin position="37"/>
        <end position="57"/>
    </location>
</feature>
<keyword evidence="1" id="KW-1133">Transmembrane helix</keyword>
<dbReference type="Pfam" id="PF06961">
    <property type="entry name" value="DUF1294"/>
    <property type="match status" value="1"/>
</dbReference>
<evidence type="ECO:0000313" key="2">
    <source>
        <dbReference type="EMBL" id="EHJ56686.1"/>
    </source>
</evidence>
<comment type="caution">
    <text evidence="2">The sequence shown here is derived from an EMBL/GenBank/DDBJ whole genome shotgun (WGS) entry which is preliminary data.</text>
</comment>
<dbReference type="EMBL" id="AEUZ02000001">
    <property type="protein sequence ID" value="EHJ56686.1"/>
    <property type="molecule type" value="Genomic_DNA"/>
</dbReference>
<dbReference type="InterPro" id="IPR012156">
    <property type="entry name" value="Cold_shock_CspA"/>
</dbReference>
<dbReference type="GO" id="GO:0003676">
    <property type="term" value="F:nucleic acid binding"/>
    <property type="evidence" value="ECO:0007669"/>
    <property type="project" value="InterPro"/>
</dbReference>
<evidence type="ECO:0000313" key="3">
    <source>
        <dbReference type="Proteomes" id="UP000005388"/>
    </source>
</evidence>
<keyword evidence="1" id="KW-0812">Transmembrane</keyword>
<sequence>MLILIYLFLLLWNLFVFILYGVDKSRAQKNQWRISEKTLLLTAFFFGGFGAFLGGKIMHHKTKKWYFRVVWYLGMLMVLALIGMIFYSFPSV</sequence>
<evidence type="ECO:0000256" key="1">
    <source>
        <dbReference type="SAM" id="Phobius"/>
    </source>
</evidence>
<protein>
    <recommendedName>
        <fullName evidence="4">PF06961 family protein</fullName>
    </recommendedName>
</protein>
<dbReference type="STRING" id="764291.STRUR_0675"/>
<dbReference type="Proteomes" id="UP000005388">
    <property type="component" value="Unassembled WGS sequence"/>
</dbReference>
<evidence type="ECO:0008006" key="4">
    <source>
        <dbReference type="Google" id="ProtNLM"/>
    </source>
</evidence>
<dbReference type="RefSeq" id="WP_006739433.1">
    <property type="nucleotide sequence ID" value="NZ_AEUZ02000001.1"/>
</dbReference>
<keyword evidence="3" id="KW-1185">Reference proteome</keyword>
<reference evidence="2 3" key="1">
    <citation type="journal article" date="2014" name="Int. J. Syst. Evol. Microbiol.">
        <title>Phylogenomics and the dynamic genome evolution of the genus Streptococcus.</title>
        <authorList>
            <consortium name="The Broad Institute Genome Sequencing Platform"/>
            <person name="Richards V.P."/>
            <person name="Palmer S.R."/>
            <person name="Pavinski Bitar P.D."/>
            <person name="Qin X."/>
            <person name="Weinstock G.M."/>
            <person name="Highlander S.K."/>
            <person name="Town C.D."/>
            <person name="Burne R.A."/>
            <person name="Stanhope M.J."/>
        </authorList>
    </citation>
    <scope>NUCLEOTIDE SEQUENCE [LARGE SCALE GENOMIC DNA]</scope>
    <source>
        <strain evidence="2 3">2285-97</strain>
    </source>
</reference>
<dbReference type="eggNOG" id="COG3326">
    <property type="taxonomic scope" value="Bacteria"/>
</dbReference>
<feature type="transmembrane region" description="Helical" evidence="1">
    <location>
        <begin position="69"/>
        <end position="89"/>
    </location>
</feature>
<organism evidence="2 3">
    <name type="scientific">Streptococcus urinalis 2285-97</name>
    <dbReference type="NCBI Taxonomy" id="764291"/>
    <lineage>
        <taxon>Bacteria</taxon>
        <taxon>Bacillati</taxon>
        <taxon>Bacillota</taxon>
        <taxon>Bacilli</taxon>
        <taxon>Lactobacillales</taxon>
        <taxon>Streptococcaceae</taxon>
        <taxon>Streptococcus</taxon>
    </lineage>
</organism>
<dbReference type="AlphaFoldDB" id="G5KDN1"/>